<dbReference type="AlphaFoldDB" id="A0A317N5T2"/>
<dbReference type="EMBL" id="QGTL01000013">
    <property type="protein sequence ID" value="PWV70434.1"/>
    <property type="molecule type" value="Genomic_DNA"/>
</dbReference>
<evidence type="ECO:0008006" key="4">
    <source>
        <dbReference type="Google" id="ProtNLM"/>
    </source>
</evidence>
<keyword evidence="1" id="KW-1133">Transmembrane helix</keyword>
<reference evidence="2 3" key="1">
    <citation type="submission" date="2018-05" db="EMBL/GenBank/DDBJ databases">
        <title>Genomic Encyclopedia of Type Strains, Phase IV (KMG-IV): sequencing the most valuable type-strain genomes for metagenomic binning, comparative biology and taxonomic classification.</title>
        <authorList>
            <person name="Goeker M."/>
        </authorList>
    </citation>
    <scope>NUCLEOTIDE SEQUENCE [LARGE SCALE GENOMIC DNA]</scope>
    <source>
        <strain evidence="2 3">DSM 44717</strain>
    </source>
</reference>
<accession>A0A317N5T2</accession>
<proteinExistence type="predicted"/>
<feature type="transmembrane region" description="Helical" evidence="1">
    <location>
        <begin position="201"/>
        <end position="223"/>
    </location>
</feature>
<evidence type="ECO:0000256" key="1">
    <source>
        <dbReference type="SAM" id="Phobius"/>
    </source>
</evidence>
<keyword evidence="3" id="KW-1185">Reference proteome</keyword>
<organism evidence="2 3">
    <name type="scientific">Nocardia neocaledoniensis</name>
    <dbReference type="NCBI Taxonomy" id="236511"/>
    <lineage>
        <taxon>Bacteria</taxon>
        <taxon>Bacillati</taxon>
        <taxon>Actinomycetota</taxon>
        <taxon>Actinomycetes</taxon>
        <taxon>Mycobacteriales</taxon>
        <taxon>Nocardiaceae</taxon>
        <taxon>Nocardia</taxon>
    </lineage>
</organism>
<keyword evidence="1" id="KW-0812">Transmembrane</keyword>
<sequence>MTRRHAVGRSVRRWWTRQEDAADRLALIRLTTGLAMLRATWHLPPGSVFGHEGPLLDAAAGHRPKLRLSRRQFDATRWVSLLSVAAWTLGYEHWLVRASANVSSCMVHCQNARLHERSWNYASHLHVFLLSLSAVRTPTTETQSALVAGLQSYFASIYAQAGLSKLIAAGPHWADGATLRGSWAEYGTPLGRRLSTSDLRIAAAASGATLLIELGLLPLLFLAGRRGWKIVGLSSLAFHAASKATMDISFWHLAWFAYPLFLADTTAVCPRLVAGLPPHNKHPVT</sequence>
<dbReference type="Proteomes" id="UP000246410">
    <property type="component" value="Unassembled WGS sequence"/>
</dbReference>
<protein>
    <recommendedName>
        <fullName evidence="4">HTTM domain-containing protein</fullName>
    </recommendedName>
</protein>
<keyword evidence="1" id="KW-0472">Membrane</keyword>
<comment type="caution">
    <text evidence="2">The sequence shown here is derived from an EMBL/GenBank/DDBJ whole genome shotgun (WGS) entry which is preliminary data.</text>
</comment>
<evidence type="ECO:0000313" key="3">
    <source>
        <dbReference type="Proteomes" id="UP000246410"/>
    </source>
</evidence>
<evidence type="ECO:0000313" key="2">
    <source>
        <dbReference type="EMBL" id="PWV70434.1"/>
    </source>
</evidence>
<name>A0A317N5T2_9NOCA</name>
<gene>
    <name evidence="2" type="ORF">DFR69_113148</name>
</gene>